<evidence type="ECO:0000256" key="3">
    <source>
        <dbReference type="ARBA" id="ARBA00022723"/>
    </source>
</evidence>
<accession>A0AAE5J6C6</accession>
<dbReference type="InterPro" id="IPR002495">
    <property type="entry name" value="Glyco_trans_8"/>
</dbReference>
<dbReference type="PANTHER" id="PTHR13778">
    <property type="entry name" value="GLYCOSYLTRANSFERASE 8 DOMAIN-CONTAINING PROTEIN"/>
    <property type="match status" value="1"/>
</dbReference>
<dbReference type="CDD" id="cd04194">
    <property type="entry name" value="GT8_A4GalT_like"/>
    <property type="match status" value="1"/>
</dbReference>
<name>A0AAE5J6C6_LIMRT</name>
<dbReference type="Gene3D" id="3.90.550.10">
    <property type="entry name" value="Spore Coat Polysaccharide Biosynthesis Protein SpsA, Chain A"/>
    <property type="match status" value="1"/>
</dbReference>
<dbReference type="Proteomes" id="UP000194219">
    <property type="component" value="Unassembled WGS sequence"/>
</dbReference>
<proteinExistence type="predicted"/>
<dbReference type="Pfam" id="PF01501">
    <property type="entry name" value="Glyco_transf_8"/>
    <property type="match status" value="1"/>
</dbReference>
<comment type="caution">
    <text evidence="4">The sequence shown here is derived from an EMBL/GenBank/DDBJ whole genome shotgun (WGS) entry which is preliminary data.</text>
</comment>
<protein>
    <recommendedName>
        <fullName evidence="6">Glycosyltransferase family 8 protein</fullName>
    </recommendedName>
</protein>
<dbReference type="RefSeq" id="WP_086120524.1">
    <property type="nucleotide sequence ID" value="NZ_MIMJ01000105.1"/>
</dbReference>
<dbReference type="SUPFAM" id="SSF53448">
    <property type="entry name" value="Nucleotide-diphospho-sugar transferases"/>
    <property type="match status" value="1"/>
</dbReference>
<dbReference type="InterPro" id="IPR050748">
    <property type="entry name" value="Glycosyltrans_8_dom-fam"/>
</dbReference>
<dbReference type="AlphaFoldDB" id="A0AAE5J6C6"/>
<keyword evidence="1" id="KW-0328">Glycosyltransferase</keyword>
<keyword evidence="2" id="KW-0808">Transferase</keyword>
<evidence type="ECO:0000256" key="2">
    <source>
        <dbReference type="ARBA" id="ARBA00022679"/>
    </source>
</evidence>
<evidence type="ECO:0008006" key="6">
    <source>
        <dbReference type="Google" id="ProtNLM"/>
    </source>
</evidence>
<dbReference type="EMBL" id="MIMV01000250">
    <property type="protein sequence ID" value="OTA81355.1"/>
    <property type="molecule type" value="Genomic_DNA"/>
</dbReference>
<dbReference type="GO" id="GO:0016757">
    <property type="term" value="F:glycosyltransferase activity"/>
    <property type="evidence" value="ECO:0007669"/>
    <property type="project" value="UniProtKB-KW"/>
</dbReference>
<dbReference type="PANTHER" id="PTHR13778:SF47">
    <property type="entry name" value="LIPOPOLYSACCHARIDE 1,3-GALACTOSYLTRANSFERASE"/>
    <property type="match status" value="1"/>
</dbReference>
<gene>
    <name evidence="4" type="ORF">BHL83_09725</name>
</gene>
<organism evidence="4 5">
    <name type="scientific">Limosilactobacillus reuteri</name>
    <name type="common">Lactobacillus reuteri</name>
    <dbReference type="NCBI Taxonomy" id="1598"/>
    <lineage>
        <taxon>Bacteria</taxon>
        <taxon>Bacillati</taxon>
        <taxon>Bacillota</taxon>
        <taxon>Bacilli</taxon>
        <taxon>Lactobacillales</taxon>
        <taxon>Lactobacillaceae</taxon>
        <taxon>Limosilactobacillus</taxon>
    </lineage>
</organism>
<dbReference type="InterPro" id="IPR029044">
    <property type="entry name" value="Nucleotide-diphossugar_trans"/>
</dbReference>
<keyword evidence="3" id="KW-0479">Metal-binding</keyword>
<dbReference type="GO" id="GO:0046872">
    <property type="term" value="F:metal ion binding"/>
    <property type="evidence" value="ECO:0007669"/>
    <property type="project" value="UniProtKB-KW"/>
</dbReference>
<sequence length="322" mass="37539">MNNLTKNEIPIFFSINDQYAPYLSVAILSIVDHASSENHYRIIVLEQDLSEQNKHILSQLGNDNVKVTFTKIKDEDLQKRMAGEHTKLKGDYFTLTIYYRLFIAEMFPQYDKALYLDADIVCNTDIADLYHIDLKGNFLAAAHDTFAADYPQTTTYAEKVIGIPIDHYFNSGILLLDLKKLRDHHFTDHFLNLLNKYHFDIMAPDQDYLNVICRNHTLGLPQKWNTMPTIHGEQVTDPKIVHYALFGKPWHYDHVANEKYFWHYAKHSPYLECINQEKSKFSAADAESDHRHVRYLQRKALTLVDNPITFKKIQEKTGEVSL</sequence>
<evidence type="ECO:0000313" key="5">
    <source>
        <dbReference type="Proteomes" id="UP000194219"/>
    </source>
</evidence>
<evidence type="ECO:0000313" key="4">
    <source>
        <dbReference type="EMBL" id="OTA81355.1"/>
    </source>
</evidence>
<reference evidence="4 5" key="1">
    <citation type="submission" date="2016-09" db="EMBL/GenBank/DDBJ databases">
        <title>Lactobacillus reuteri KLR3006, genome sequencing and assembly.</title>
        <authorList>
            <person name="Lee J.-Y."/>
            <person name="Kim E.B."/>
            <person name="Choi Y.-J."/>
        </authorList>
    </citation>
    <scope>NUCLEOTIDE SEQUENCE [LARGE SCALE GENOMIC DNA]</scope>
    <source>
        <strain evidence="4 5">KLR3006</strain>
    </source>
</reference>
<evidence type="ECO:0000256" key="1">
    <source>
        <dbReference type="ARBA" id="ARBA00022676"/>
    </source>
</evidence>